<dbReference type="Gene3D" id="1.25.40.10">
    <property type="entry name" value="Tetratricopeptide repeat domain"/>
    <property type="match status" value="1"/>
</dbReference>
<accession>A0A387BEM6</accession>
<evidence type="ECO:0000259" key="1">
    <source>
        <dbReference type="PROSITE" id="PS50943"/>
    </source>
</evidence>
<reference evidence="2 3" key="1">
    <citation type="submission" date="2018-09" db="EMBL/GenBank/DDBJ databases">
        <title>Genome sequencing of strain 1JSPR-7.</title>
        <authorList>
            <person name="Heo J."/>
            <person name="Kim S.-J."/>
            <person name="Kwon S.-W."/>
        </authorList>
    </citation>
    <scope>NUCLEOTIDE SEQUENCE [LARGE SCALE GENOMIC DNA]</scope>
    <source>
        <strain evidence="2 3">1JSPR-7</strain>
    </source>
</reference>
<dbReference type="Proteomes" id="UP000269374">
    <property type="component" value="Chromosome"/>
</dbReference>
<dbReference type="OrthoDB" id="5769614at2"/>
<dbReference type="Pfam" id="PF21259">
    <property type="entry name" value="Rgg_C"/>
    <property type="match status" value="1"/>
</dbReference>
<evidence type="ECO:0000313" key="2">
    <source>
        <dbReference type="EMBL" id="AYG01018.1"/>
    </source>
</evidence>
<dbReference type="PROSITE" id="PS50943">
    <property type="entry name" value="HTH_CROC1"/>
    <property type="match status" value="1"/>
</dbReference>
<dbReference type="InterPro" id="IPR010057">
    <property type="entry name" value="Transcription_activator_Rgg_C"/>
</dbReference>
<dbReference type="PANTHER" id="PTHR37038:SF12">
    <property type="entry name" value="TRANSCRIPTIONAL REGULATOR"/>
    <property type="match status" value="1"/>
</dbReference>
<dbReference type="InterPro" id="IPR001387">
    <property type="entry name" value="Cro/C1-type_HTH"/>
</dbReference>
<gene>
    <name evidence="2" type="ORF">D7I46_07925</name>
</gene>
<dbReference type="InterPro" id="IPR053163">
    <property type="entry name" value="HTH-type_regulator_Rgg"/>
</dbReference>
<dbReference type="PANTHER" id="PTHR37038">
    <property type="entry name" value="TRANSCRIPTIONAL REGULATOR-RELATED"/>
    <property type="match status" value="1"/>
</dbReference>
<protein>
    <submittedName>
        <fullName evidence="2">Rgg/GadR/MutR family transcriptional regulator</fullName>
    </submittedName>
</protein>
<dbReference type="RefSeq" id="WP_120772401.1">
    <property type="nucleotide sequence ID" value="NZ_CP032627.1"/>
</dbReference>
<dbReference type="GO" id="GO:0003677">
    <property type="term" value="F:DNA binding"/>
    <property type="evidence" value="ECO:0007669"/>
    <property type="project" value="InterPro"/>
</dbReference>
<dbReference type="CDD" id="cd00093">
    <property type="entry name" value="HTH_XRE"/>
    <property type="match status" value="1"/>
</dbReference>
<feature type="domain" description="HTH cro/C1-type" evidence="1">
    <location>
        <begin position="11"/>
        <end position="64"/>
    </location>
</feature>
<dbReference type="SMART" id="SM00530">
    <property type="entry name" value="HTH_XRE"/>
    <property type="match status" value="1"/>
</dbReference>
<organism evidence="2 3">
    <name type="scientific">Lactococcus allomyrinae</name>
    <dbReference type="NCBI Taxonomy" id="2419773"/>
    <lineage>
        <taxon>Bacteria</taxon>
        <taxon>Bacillati</taxon>
        <taxon>Bacillota</taxon>
        <taxon>Bacilli</taxon>
        <taxon>Lactobacillales</taxon>
        <taxon>Streptococcaceae</taxon>
        <taxon>Lactococcus</taxon>
    </lineage>
</organism>
<dbReference type="EMBL" id="CP032627">
    <property type="protein sequence ID" value="AYG01018.1"/>
    <property type="molecule type" value="Genomic_DNA"/>
</dbReference>
<dbReference type="InterPro" id="IPR011990">
    <property type="entry name" value="TPR-like_helical_dom_sf"/>
</dbReference>
<dbReference type="NCBIfam" id="TIGR01716">
    <property type="entry name" value="RGG_Cterm"/>
    <property type="match status" value="1"/>
</dbReference>
<name>A0A387BEM6_9LACT</name>
<dbReference type="AlphaFoldDB" id="A0A387BEM6"/>
<keyword evidence="3" id="KW-1185">Reference proteome</keyword>
<proteinExistence type="predicted"/>
<evidence type="ECO:0000313" key="3">
    <source>
        <dbReference type="Proteomes" id="UP000269374"/>
    </source>
</evidence>
<dbReference type="InterPro" id="IPR010982">
    <property type="entry name" value="Lambda_DNA-bd_dom_sf"/>
</dbReference>
<sequence>MKKENYYGEVFRLFREAKGFTQKEAAGDDVSRGLLSDFEHGNHSLSVDKFFNILQNINVNAFEFQFAYNNYLESKDILLFNLNISDAYLRPNITKLKNILKELEKAIAQTPNKKKFLLDKIAIESILSIIDSSYLVPINDIHFLKNYFLTIKEWGLFDVTLLGYCTTIFDISTLYTLIEHMVSPTQQSTRIHYVKKSMIGTILNAVSVFTENNQINLANNLLDYLDEIKIHEYDTYEKITFVYNRAMCEYKDGKISEIDTLKHCLEIMEFLDCAGTANLMRQEISSIQKSH</sequence>
<dbReference type="KEGG" id="lact:D7I46_07925"/>
<dbReference type="SUPFAM" id="SSF47413">
    <property type="entry name" value="lambda repressor-like DNA-binding domains"/>
    <property type="match status" value="1"/>
</dbReference>